<dbReference type="Pfam" id="PF04103">
    <property type="entry name" value="CD20"/>
    <property type="match status" value="1"/>
</dbReference>
<feature type="transmembrane region" description="Helical" evidence="7">
    <location>
        <begin position="84"/>
        <end position="104"/>
    </location>
</feature>
<evidence type="ECO:0000256" key="3">
    <source>
        <dbReference type="ARBA" id="ARBA00022692"/>
    </source>
</evidence>
<gene>
    <name evidence="8" type="ORF">DGYR_LOCUS512</name>
</gene>
<dbReference type="OrthoDB" id="6272649at2759"/>
<keyword evidence="4 7" id="KW-1133">Transmembrane helix</keyword>
<organism evidence="8 9">
    <name type="scientific">Dimorphilus gyrociliatus</name>
    <dbReference type="NCBI Taxonomy" id="2664684"/>
    <lineage>
        <taxon>Eukaryota</taxon>
        <taxon>Metazoa</taxon>
        <taxon>Spiralia</taxon>
        <taxon>Lophotrochozoa</taxon>
        <taxon>Annelida</taxon>
        <taxon>Polychaeta</taxon>
        <taxon>Polychaeta incertae sedis</taxon>
        <taxon>Dinophilidae</taxon>
        <taxon>Dimorphilus</taxon>
    </lineage>
</organism>
<dbReference type="InterPro" id="IPR030417">
    <property type="entry name" value="MS4A"/>
</dbReference>
<keyword evidence="3 7" id="KW-0812">Transmembrane</keyword>
<evidence type="ECO:0000313" key="9">
    <source>
        <dbReference type="Proteomes" id="UP000549394"/>
    </source>
</evidence>
<evidence type="ECO:0000313" key="8">
    <source>
        <dbReference type="EMBL" id="CAD5111188.1"/>
    </source>
</evidence>
<dbReference type="AlphaFoldDB" id="A0A7I8V4X7"/>
<dbReference type="InterPro" id="IPR007237">
    <property type="entry name" value="CD20-like"/>
</dbReference>
<keyword evidence="9" id="KW-1185">Reference proteome</keyword>
<evidence type="ECO:0000256" key="4">
    <source>
        <dbReference type="ARBA" id="ARBA00022989"/>
    </source>
</evidence>
<dbReference type="PANTHER" id="PTHR23320">
    <property type="entry name" value="MEMBRANE-SPANNING 4-DOMAINS SUBFAMILY A MS4A -RELATED"/>
    <property type="match status" value="1"/>
</dbReference>
<evidence type="ECO:0000256" key="2">
    <source>
        <dbReference type="ARBA" id="ARBA00009565"/>
    </source>
</evidence>
<evidence type="ECO:0000256" key="6">
    <source>
        <dbReference type="SAM" id="MobiDB-lite"/>
    </source>
</evidence>
<reference evidence="8 9" key="1">
    <citation type="submission" date="2020-08" db="EMBL/GenBank/DDBJ databases">
        <authorList>
            <person name="Hejnol A."/>
        </authorList>
    </citation>
    <scope>NUCLEOTIDE SEQUENCE [LARGE SCALE GENOMIC DNA]</scope>
</reference>
<protein>
    <submittedName>
        <fullName evidence="8">DgyrCDS523</fullName>
    </submittedName>
</protein>
<comment type="subcellular location">
    <subcellularLocation>
        <location evidence="1">Membrane</location>
        <topology evidence="1">Multi-pass membrane protein</topology>
    </subcellularLocation>
</comment>
<dbReference type="GO" id="GO:0016020">
    <property type="term" value="C:membrane"/>
    <property type="evidence" value="ECO:0007669"/>
    <property type="project" value="UniProtKB-SubCell"/>
</dbReference>
<comment type="similarity">
    <text evidence="2">Belongs to the MS4A family.</text>
</comment>
<evidence type="ECO:0000256" key="1">
    <source>
        <dbReference type="ARBA" id="ARBA00004141"/>
    </source>
</evidence>
<dbReference type="EMBL" id="CAJFCJ010000001">
    <property type="protein sequence ID" value="CAD5111188.1"/>
    <property type="molecule type" value="Genomic_DNA"/>
</dbReference>
<feature type="transmembrane region" description="Helical" evidence="7">
    <location>
        <begin position="49"/>
        <end position="72"/>
    </location>
</feature>
<keyword evidence="5 7" id="KW-0472">Membrane</keyword>
<sequence length="266" mass="28935">MADTNMSNENPQFQNFRSNIQMQPRGAGSPNLEGYPLRNTKYNGKASKILGILQLVFAITAIIPNSIIITMTANSFEYPALHRIGAAFWSGVPFVIAAILGIVAAKKKQTCPIVGFMAMSIISAVFSVVLLTIGIVGIAAIYDESYELEYRYNTDFMTLLNKNFNIVIIMYIFLILSALGEGITCIVSAAICCKAVCCCHQGISDILYGQPYYNRLPDERHVIPALSSEPRQIPVSNLEQGTSPGNTLPGSPVCADVTHLISTENC</sequence>
<feature type="transmembrane region" description="Helical" evidence="7">
    <location>
        <begin position="116"/>
        <end position="142"/>
    </location>
</feature>
<comment type="caution">
    <text evidence="8">The sequence shown here is derived from an EMBL/GenBank/DDBJ whole genome shotgun (WGS) entry which is preliminary data.</text>
</comment>
<feature type="transmembrane region" description="Helical" evidence="7">
    <location>
        <begin position="162"/>
        <end position="179"/>
    </location>
</feature>
<evidence type="ECO:0000256" key="5">
    <source>
        <dbReference type="ARBA" id="ARBA00023136"/>
    </source>
</evidence>
<dbReference type="Proteomes" id="UP000549394">
    <property type="component" value="Unassembled WGS sequence"/>
</dbReference>
<feature type="region of interest" description="Disordered" evidence="6">
    <location>
        <begin position="1"/>
        <end position="21"/>
    </location>
</feature>
<dbReference type="PANTHER" id="PTHR23320:SF158">
    <property type="entry name" value="CREB-BINDING PROTEIN-LIKE ISOFORM X1"/>
    <property type="match status" value="1"/>
</dbReference>
<evidence type="ECO:0000256" key="7">
    <source>
        <dbReference type="SAM" id="Phobius"/>
    </source>
</evidence>
<proteinExistence type="inferred from homology"/>
<accession>A0A7I8V4X7</accession>
<name>A0A7I8V4X7_9ANNE</name>